<dbReference type="InterPro" id="IPR018152">
    <property type="entry name" value="SOD_Cu/Zn_BS"/>
</dbReference>
<dbReference type="InterPro" id="IPR036423">
    <property type="entry name" value="SOD-like_Cu/Zn_dom_sf"/>
</dbReference>
<dbReference type="Pfam" id="PF00080">
    <property type="entry name" value="Sod_Cu"/>
    <property type="match status" value="1"/>
</dbReference>
<keyword evidence="5" id="KW-1185">Reference proteome</keyword>
<dbReference type="OrthoDB" id="2015551at2759"/>
<feature type="signal peptide" evidence="2">
    <location>
        <begin position="1"/>
        <end position="22"/>
    </location>
</feature>
<dbReference type="Proteomes" id="UP000828390">
    <property type="component" value="Unassembled WGS sequence"/>
</dbReference>
<evidence type="ECO:0000256" key="2">
    <source>
        <dbReference type="SAM" id="SignalP"/>
    </source>
</evidence>
<evidence type="ECO:0000259" key="3">
    <source>
        <dbReference type="Pfam" id="PF00080"/>
    </source>
</evidence>
<dbReference type="GO" id="GO:0005507">
    <property type="term" value="F:copper ion binding"/>
    <property type="evidence" value="ECO:0007669"/>
    <property type="project" value="InterPro"/>
</dbReference>
<dbReference type="AlphaFoldDB" id="A0A9D4D3L4"/>
<comment type="cofactor">
    <cofactor evidence="1">
        <name>Cu cation</name>
        <dbReference type="ChEBI" id="CHEBI:23378"/>
    </cofactor>
    <text evidence="1">Binds 1 copper ion per subunit.</text>
</comment>
<dbReference type="SUPFAM" id="SSF49329">
    <property type="entry name" value="Cu,Zn superoxide dismutase-like"/>
    <property type="match status" value="1"/>
</dbReference>
<dbReference type="PANTHER" id="PTHR10003">
    <property type="entry name" value="SUPEROXIDE DISMUTASE CU-ZN -RELATED"/>
    <property type="match status" value="1"/>
</dbReference>
<comment type="function">
    <text evidence="1">Destroys radicals which are normally produced within the cells and which are toxic to biological systems.</text>
</comment>
<name>A0A9D4D3L4_DREPO</name>
<evidence type="ECO:0000313" key="5">
    <source>
        <dbReference type="Proteomes" id="UP000828390"/>
    </source>
</evidence>
<feature type="chain" id="PRO_5038636349" description="Superoxide dismutase [Cu-Zn]" evidence="2">
    <location>
        <begin position="23"/>
        <end position="215"/>
    </location>
</feature>
<comment type="cofactor">
    <cofactor evidence="1">
        <name>Zn(2+)</name>
        <dbReference type="ChEBI" id="CHEBI:29105"/>
    </cofactor>
    <text evidence="1">Binds 1 zinc ion per subunit.</text>
</comment>
<accession>A0A9D4D3L4</accession>
<comment type="catalytic activity">
    <reaction evidence="1">
        <text>2 superoxide + 2 H(+) = H2O2 + O2</text>
        <dbReference type="Rhea" id="RHEA:20696"/>
        <dbReference type="ChEBI" id="CHEBI:15378"/>
        <dbReference type="ChEBI" id="CHEBI:15379"/>
        <dbReference type="ChEBI" id="CHEBI:16240"/>
        <dbReference type="ChEBI" id="CHEBI:18421"/>
        <dbReference type="EC" id="1.15.1.1"/>
    </reaction>
</comment>
<reference evidence="4" key="2">
    <citation type="submission" date="2020-11" db="EMBL/GenBank/DDBJ databases">
        <authorList>
            <person name="McCartney M.A."/>
            <person name="Auch B."/>
            <person name="Kono T."/>
            <person name="Mallez S."/>
            <person name="Becker A."/>
            <person name="Gohl D.M."/>
            <person name="Silverstein K.A.T."/>
            <person name="Koren S."/>
            <person name="Bechman K.B."/>
            <person name="Herman A."/>
            <person name="Abrahante J.E."/>
            <person name="Garbe J."/>
        </authorList>
    </citation>
    <scope>NUCLEOTIDE SEQUENCE</scope>
    <source>
        <strain evidence="4">Duluth1</strain>
        <tissue evidence="4">Whole animal</tissue>
    </source>
</reference>
<feature type="domain" description="Superoxide dismutase copper/zinc binding" evidence="3">
    <location>
        <begin position="53"/>
        <end position="200"/>
    </location>
</feature>
<dbReference type="CDD" id="cd00305">
    <property type="entry name" value="Cu-Zn_Superoxide_Dismutase"/>
    <property type="match status" value="1"/>
</dbReference>
<dbReference type="EC" id="1.15.1.1" evidence="1"/>
<organism evidence="4 5">
    <name type="scientific">Dreissena polymorpha</name>
    <name type="common">Zebra mussel</name>
    <name type="synonym">Mytilus polymorpha</name>
    <dbReference type="NCBI Taxonomy" id="45954"/>
    <lineage>
        <taxon>Eukaryota</taxon>
        <taxon>Metazoa</taxon>
        <taxon>Spiralia</taxon>
        <taxon>Lophotrochozoa</taxon>
        <taxon>Mollusca</taxon>
        <taxon>Bivalvia</taxon>
        <taxon>Autobranchia</taxon>
        <taxon>Heteroconchia</taxon>
        <taxon>Euheterodonta</taxon>
        <taxon>Imparidentia</taxon>
        <taxon>Neoheterodontei</taxon>
        <taxon>Myida</taxon>
        <taxon>Dreissenoidea</taxon>
        <taxon>Dreissenidae</taxon>
        <taxon>Dreissena</taxon>
    </lineage>
</organism>
<dbReference type="Gene3D" id="2.60.40.200">
    <property type="entry name" value="Superoxide dismutase, copper/zinc binding domain"/>
    <property type="match status" value="1"/>
</dbReference>
<keyword evidence="1" id="KW-0186">Copper</keyword>
<keyword evidence="2" id="KW-0732">Signal</keyword>
<keyword evidence="1" id="KW-0479">Metal-binding</keyword>
<dbReference type="GO" id="GO:0004784">
    <property type="term" value="F:superoxide dismutase activity"/>
    <property type="evidence" value="ECO:0007669"/>
    <property type="project" value="UniProtKB-EC"/>
</dbReference>
<dbReference type="EMBL" id="JAIWYP010000011">
    <property type="protein sequence ID" value="KAH3736698.1"/>
    <property type="molecule type" value="Genomic_DNA"/>
</dbReference>
<keyword evidence="1" id="KW-0560">Oxidoreductase</keyword>
<evidence type="ECO:0000313" key="4">
    <source>
        <dbReference type="EMBL" id="KAH3736698.1"/>
    </source>
</evidence>
<dbReference type="PROSITE" id="PS00332">
    <property type="entry name" value="SOD_CU_ZN_2"/>
    <property type="match status" value="1"/>
</dbReference>
<comment type="caution">
    <text evidence="4">The sequence shown here is derived from an EMBL/GenBank/DDBJ whole genome shotgun (WGS) entry which is preliminary data.</text>
</comment>
<evidence type="ECO:0000256" key="1">
    <source>
        <dbReference type="RuleBase" id="RU000393"/>
    </source>
</evidence>
<dbReference type="InterPro" id="IPR001424">
    <property type="entry name" value="SOD_Cu_Zn_dom"/>
</dbReference>
<sequence>MKSKKDLRLILVLSVVVHLVSSVPEVSPERCTIQEEYAVCILRPSSDKPSDINGTLYFAQKLVPGECKADFISIQVYIDNVPLNDGNHKHGLHIHEFGDVSNGCDSMGPYYNPRSATHGGPWNSPNDRYVGDLGNVRQNPKTGRISVRIVDYMARLTGPESIIGRGIVLHANEDDLGVNKSDPESLKTGNAGARLACCVIARSPPIPDDKFTLYK</sequence>
<reference evidence="4" key="1">
    <citation type="journal article" date="2019" name="bioRxiv">
        <title>The Genome of the Zebra Mussel, Dreissena polymorpha: A Resource for Invasive Species Research.</title>
        <authorList>
            <person name="McCartney M.A."/>
            <person name="Auch B."/>
            <person name="Kono T."/>
            <person name="Mallez S."/>
            <person name="Zhang Y."/>
            <person name="Obille A."/>
            <person name="Becker A."/>
            <person name="Abrahante J.E."/>
            <person name="Garbe J."/>
            <person name="Badalamenti J.P."/>
            <person name="Herman A."/>
            <person name="Mangelson H."/>
            <person name="Liachko I."/>
            <person name="Sullivan S."/>
            <person name="Sone E.D."/>
            <person name="Koren S."/>
            <person name="Silverstein K.A.T."/>
            <person name="Beckman K.B."/>
            <person name="Gohl D.M."/>
        </authorList>
    </citation>
    <scope>NUCLEOTIDE SEQUENCE</scope>
    <source>
        <strain evidence="4">Duluth1</strain>
        <tissue evidence="4">Whole animal</tissue>
    </source>
</reference>
<protein>
    <recommendedName>
        <fullName evidence="1">Superoxide dismutase [Cu-Zn]</fullName>
        <ecNumber evidence="1">1.15.1.1</ecNumber>
    </recommendedName>
</protein>
<proteinExistence type="inferred from homology"/>
<comment type="similarity">
    <text evidence="1">Belongs to the Cu-Zn superoxide dismutase family.</text>
</comment>
<keyword evidence="1" id="KW-0862">Zinc</keyword>
<dbReference type="PRINTS" id="PR00068">
    <property type="entry name" value="CUZNDISMTASE"/>
</dbReference>
<dbReference type="InterPro" id="IPR024134">
    <property type="entry name" value="SOD_Cu/Zn_/chaperone"/>
</dbReference>
<gene>
    <name evidence="4" type="ORF">DPMN_043271</name>
</gene>